<dbReference type="Proteomes" id="UP000676386">
    <property type="component" value="Unassembled WGS sequence"/>
</dbReference>
<proteinExistence type="predicted"/>
<keyword evidence="2" id="KW-1185">Reference proteome</keyword>
<gene>
    <name evidence="1" type="ORF">KE626_21605</name>
</gene>
<reference evidence="1 2" key="1">
    <citation type="submission" date="2021-04" db="EMBL/GenBank/DDBJ databases">
        <title>Chitinophaga sp. nov., isolated from the rhizosphere soil.</title>
        <authorList>
            <person name="He S."/>
        </authorList>
    </citation>
    <scope>NUCLEOTIDE SEQUENCE [LARGE SCALE GENOMIC DNA]</scope>
    <source>
        <strain evidence="1 2">2R12</strain>
    </source>
</reference>
<dbReference type="EMBL" id="JAGTXB010000011">
    <property type="protein sequence ID" value="MBS0029935.1"/>
    <property type="molecule type" value="Genomic_DNA"/>
</dbReference>
<sequence length="85" mass="10385">MRKQLAEIREIDRYLLQEMTAPVRLVFQARMLVAPALREKVRYQRKALQLLFWLAREEKRAQLDIVFQRLMKEDHFHQSITSIFK</sequence>
<comment type="caution">
    <text evidence="1">The sequence shown here is derived from an EMBL/GenBank/DDBJ whole genome shotgun (WGS) entry which is preliminary data.</text>
</comment>
<organism evidence="1 2">
    <name type="scientific">Chitinophaga hostae</name>
    <dbReference type="NCBI Taxonomy" id="2831022"/>
    <lineage>
        <taxon>Bacteria</taxon>
        <taxon>Pseudomonadati</taxon>
        <taxon>Bacteroidota</taxon>
        <taxon>Chitinophagia</taxon>
        <taxon>Chitinophagales</taxon>
        <taxon>Chitinophagaceae</taxon>
        <taxon>Chitinophaga</taxon>
    </lineage>
</organism>
<name>A0ABS5J4D4_9BACT</name>
<evidence type="ECO:0000313" key="1">
    <source>
        <dbReference type="EMBL" id="MBS0029935.1"/>
    </source>
</evidence>
<dbReference type="RefSeq" id="WP_211975052.1">
    <property type="nucleotide sequence ID" value="NZ_CBFHAM010000017.1"/>
</dbReference>
<protein>
    <submittedName>
        <fullName evidence="1">Uncharacterized protein</fullName>
    </submittedName>
</protein>
<evidence type="ECO:0000313" key="2">
    <source>
        <dbReference type="Proteomes" id="UP000676386"/>
    </source>
</evidence>
<accession>A0ABS5J4D4</accession>